<feature type="transmembrane region" description="Helical" evidence="1">
    <location>
        <begin position="306"/>
        <end position="328"/>
    </location>
</feature>
<dbReference type="PANTHER" id="PTHR43813">
    <property type="entry name" value="ACYL-ACTIVATING ENZYME 16, CHLOROPLASTIC-RELATED"/>
    <property type="match status" value="1"/>
</dbReference>
<keyword evidence="1" id="KW-0812">Transmembrane</keyword>
<feature type="transmembrane region" description="Helical" evidence="1">
    <location>
        <begin position="340"/>
        <end position="357"/>
    </location>
</feature>
<dbReference type="Proteomes" id="UP000823638">
    <property type="component" value="Unassembled WGS sequence"/>
</dbReference>
<feature type="domain" description="AMP-dependent synthetase/ligase" evidence="2">
    <location>
        <begin position="18"/>
        <end position="467"/>
    </location>
</feature>
<sequence length="640" mass="71688">MINSVIRDESLPKMLRRVASEYADNAVQYYKNEKGVFEKVLYKDFYEIVLNLAGGLLSIGCKREDKIGMLADDRKEWQQISFAVLTIGAADVPRSSDTSPAEIEYILSFSDCTATVVENSRILAKVCDLKGNLPVLKTIIILERASKDDRSLAAKSGVELIDFPELEAKGIEFRKQNPGVVEAELEKGQMTDLATLIYTSGTTGVPKGVMLTHENFMSQFDEITERIIIYPGEKAICVLPVWHSFQRYCEFYVLYRGAALCYSKPIGSILLADVKTLNPAVMPSVPRIWEALYEGIFKAMRKTGGVVYALFFIFVGIGILQTRFLRILKGQNARYKRRNVILDFLISFIPLIVLTPLKSLGNQIIYKKIREKFGKGFRLGVSGGGALPPYIDEFFWAIGVTVLEGYGLTETAPVVAVRPYHNPVFGTIGSCIRGMEVKIVDDDGNTVPVGKKGLLLVRGRQVMKGYYKQKELTDKVISPDGWFDTGDLAIMTYTGDLKICGRKKDTIVLRGGENVEPAPLEMALTQSRYIAAAVVVGQDQRTLGALILPAKEELKAYAKENGIQFETLSDLFKDPDIKKLYETEISDRINAKNGFKNFEHIGKFAFIEKEFEVGVELSAKQELMRYKVVEQYEKIINTLF</sequence>
<organism evidence="3 4">
    <name type="scientific">Candidatus Gallitreponema excrementavium</name>
    <dbReference type="NCBI Taxonomy" id="2840840"/>
    <lineage>
        <taxon>Bacteria</taxon>
        <taxon>Pseudomonadati</taxon>
        <taxon>Spirochaetota</taxon>
        <taxon>Spirochaetia</taxon>
        <taxon>Spirochaetales</taxon>
        <taxon>Candidatus Gallitreponema</taxon>
    </lineage>
</organism>
<dbReference type="PANTHER" id="PTHR43813:SF1">
    <property type="entry name" value="ACYL-ACTIVATING ENZYME 16, CHLOROPLASTIC-RELATED"/>
    <property type="match status" value="1"/>
</dbReference>
<dbReference type="Pfam" id="PF00501">
    <property type="entry name" value="AMP-binding"/>
    <property type="match status" value="1"/>
</dbReference>
<dbReference type="InterPro" id="IPR020845">
    <property type="entry name" value="AMP-binding_CS"/>
</dbReference>
<dbReference type="AlphaFoldDB" id="A0A9D9HP43"/>
<dbReference type="InterPro" id="IPR042099">
    <property type="entry name" value="ANL_N_sf"/>
</dbReference>
<keyword evidence="1" id="KW-0472">Membrane</keyword>
<proteinExistence type="predicted"/>
<dbReference type="Pfam" id="PF23562">
    <property type="entry name" value="AMP-binding_C_3"/>
    <property type="match status" value="1"/>
</dbReference>
<keyword evidence="1" id="KW-1133">Transmembrane helix</keyword>
<evidence type="ECO:0000313" key="4">
    <source>
        <dbReference type="Proteomes" id="UP000823638"/>
    </source>
</evidence>
<evidence type="ECO:0000259" key="2">
    <source>
        <dbReference type="Pfam" id="PF00501"/>
    </source>
</evidence>
<dbReference type="Gene3D" id="3.40.50.12780">
    <property type="entry name" value="N-terminal domain of ligase-like"/>
    <property type="match status" value="1"/>
</dbReference>
<dbReference type="InterPro" id="IPR052987">
    <property type="entry name" value="Chloroplast_AMP-bd_Enzymes"/>
</dbReference>
<protein>
    <submittedName>
        <fullName evidence="3">AMP-binding protein</fullName>
    </submittedName>
</protein>
<dbReference type="PROSITE" id="PS00455">
    <property type="entry name" value="AMP_BINDING"/>
    <property type="match status" value="1"/>
</dbReference>
<name>A0A9D9HP43_9SPIR</name>
<reference evidence="3" key="1">
    <citation type="submission" date="2020-10" db="EMBL/GenBank/DDBJ databases">
        <authorList>
            <person name="Gilroy R."/>
        </authorList>
    </citation>
    <scope>NUCLEOTIDE SEQUENCE</scope>
    <source>
        <strain evidence="3">10532</strain>
    </source>
</reference>
<comment type="caution">
    <text evidence="3">The sequence shown here is derived from an EMBL/GenBank/DDBJ whole genome shotgun (WGS) entry which is preliminary data.</text>
</comment>
<accession>A0A9D9HP43</accession>
<dbReference type="EMBL" id="JADIMM010000046">
    <property type="protein sequence ID" value="MBO8457270.1"/>
    <property type="molecule type" value="Genomic_DNA"/>
</dbReference>
<reference evidence="3" key="2">
    <citation type="journal article" date="2021" name="PeerJ">
        <title>Extensive microbial diversity within the chicken gut microbiome revealed by metagenomics and culture.</title>
        <authorList>
            <person name="Gilroy R."/>
            <person name="Ravi A."/>
            <person name="Getino M."/>
            <person name="Pursley I."/>
            <person name="Horton D.L."/>
            <person name="Alikhan N.F."/>
            <person name="Baker D."/>
            <person name="Gharbi K."/>
            <person name="Hall N."/>
            <person name="Watson M."/>
            <person name="Adriaenssens E.M."/>
            <person name="Foster-Nyarko E."/>
            <person name="Jarju S."/>
            <person name="Secka A."/>
            <person name="Antonio M."/>
            <person name="Oren A."/>
            <person name="Chaudhuri R.R."/>
            <person name="La Ragione R."/>
            <person name="Hildebrand F."/>
            <person name="Pallen M.J."/>
        </authorList>
    </citation>
    <scope>NUCLEOTIDE SEQUENCE</scope>
    <source>
        <strain evidence="3">10532</strain>
    </source>
</reference>
<dbReference type="SUPFAM" id="SSF56801">
    <property type="entry name" value="Acetyl-CoA synthetase-like"/>
    <property type="match status" value="1"/>
</dbReference>
<evidence type="ECO:0000256" key="1">
    <source>
        <dbReference type="SAM" id="Phobius"/>
    </source>
</evidence>
<dbReference type="InterPro" id="IPR000873">
    <property type="entry name" value="AMP-dep_synth/lig_dom"/>
</dbReference>
<evidence type="ECO:0000313" key="3">
    <source>
        <dbReference type="EMBL" id="MBO8457270.1"/>
    </source>
</evidence>
<gene>
    <name evidence="3" type="ORF">IAA81_03470</name>
</gene>